<evidence type="ECO:0000313" key="1">
    <source>
        <dbReference type="EMBL" id="KAJ8116978.1"/>
    </source>
</evidence>
<reference evidence="1" key="1">
    <citation type="submission" date="2022-11" db="EMBL/GenBank/DDBJ databases">
        <title>Genome Sequence of Boeremia exigua.</title>
        <authorList>
            <person name="Buettner E."/>
        </authorList>
    </citation>
    <scope>NUCLEOTIDE SEQUENCE</scope>
    <source>
        <strain evidence="1">CU02</strain>
    </source>
</reference>
<keyword evidence="2" id="KW-1185">Reference proteome</keyword>
<accession>A0ACC2IP95</accession>
<comment type="caution">
    <text evidence="1">The sequence shown here is derived from an EMBL/GenBank/DDBJ whole genome shotgun (WGS) entry which is preliminary data.</text>
</comment>
<organism evidence="1 2">
    <name type="scientific">Boeremia exigua</name>
    <dbReference type="NCBI Taxonomy" id="749465"/>
    <lineage>
        <taxon>Eukaryota</taxon>
        <taxon>Fungi</taxon>
        <taxon>Dikarya</taxon>
        <taxon>Ascomycota</taxon>
        <taxon>Pezizomycotina</taxon>
        <taxon>Dothideomycetes</taxon>
        <taxon>Pleosporomycetidae</taxon>
        <taxon>Pleosporales</taxon>
        <taxon>Pleosporineae</taxon>
        <taxon>Didymellaceae</taxon>
        <taxon>Boeremia</taxon>
    </lineage>
</organism>
<proteinExistence type="predicted"/>
<protein>
    <submittedName>
        <fullName evidence="1">Uncharacterized protein</fullName>
    </submittedName>
</protein>
<evidence type="ECO:0000313" key="2">
    <source>
        <dbReference type="Proteomes" id="UP001153331"/>
    </source>
</evidence>
<sequence>MTRTIYLLSYAAIRGARHWAVFIPNADSLTEGKDEHVTDVPGNGNLSRDITAHDALEAEAKKIDAPVASRTPLDPSAENCQTWLWTYVKSLVQKGLVDGAALDALENAKA</sequence>
<dbReference type="Proteomes" id="UP001153331">
    <property type="component" value="Unassembled WGS sequence"/>
</dbReference>
<name>A0ACC2IP95_9PLEO</name>
<gene>
    <name evidence="1" type="ORF">OPT61_g1715</name>
</gene>
<dbReference type="EMBL" id="JAPHNI010000071">
    <property type="protein sequence ID" value="KAJ8116978.1"/>
    <property type="molecule type" value="Genomic_DNA"/>
</dbReference>